<dbReference type="AlphaFoldDB" id="A0A9P6MYX1"/>
<dbReference type="EMBL" id="JAAAID010000315">
    <property type="protein sequence ID" value="KAG0019048.1"/>
    <property type="molecule type" value="Genomic_DNA"/>
</dbReference>
<gene>
    <name evidence="1" type="ORF">BGZ80_006385</name>
</gene>
<organism evidence="1 2">
    <name type="scientific">Entomortierella chlamydospora</name>
    <dbReference type="NCBI Taxonomy" id="101097"/>
    <lineage>
        <taxon>Eukaryota</taxon>
        <taxon>Fungi</taxon>
        <taxon>Fungi incertae sedis</taxon>
        <taxon>Mucoromycota</taxon>
        <taxon>Mortierellomycotina</taxon>
        <taxon>Mortierellomycetes</taxon>
        <taxon>Mortierellales</taxon>
        <taxon>Mortierellaceae</taxon>
        <taxon>Entomortierella</taxon>
    </lineage>
</organism>
<feature type="non-terminal residue" evidence="1">
    <location>
        <position position="137"/>
    </location>
</feature>
<reference evidence="1" key="1">
    <citation type="journal article" date="2020" name="Fungal Divers.">
        <title>Resolving the Mortierellaceae phylogeny through synthesis of multi-gene phylogenetics and phylogenomics.</title>
        <authorList>
            <person name="Vandepol N."/>
            <person name="Liber J."/>
            <person name="Desiro A."/>
            <person name="Na H."/>
            <person name="Kennedy M."/>
            <person name="Barry K."/>
            <person name="Grigoriev I.V."/>
            <person name="Miller A.N."/>
            <person name="O'Donnell K."/>
            <person name="Stajich J.E."/>
            <person name="Bonito G."/>
        </authorList>
    </citation>
    <scope>NUCLEOTIDE SEQUENCE</scope>
    <source>
        <strain evidence="1">NRRL 2769</strain>
    </source>
</reference>
<dbReference type="Proteomes" id="UP000703661">
    <property type="component" value="Unassembled WGS sequence"/>
</dbReference>
<protein>
    <submittedName>
        <fullName evidence="1">Uncharacterized protein</fullName>
    </submittedName>
</protein>
<sequence length="137" mass="15611">MDAVPVDYRWQHNHDLSAQTLSGANECNRIKLKVAEGNDWKGIRAMLRIDENSMSEIEEKKYGGIFPPAFCLSYEDVRKTVYRQRIKKSRKPLNTTASVQTWIETMKEDGGKGTFIDGIAGDAGLYMFARSTKFKLK</sequence>
<evidence type="ECO:0000313" key="1">
    <source>
        <dbReference type="EMBL" id="KAG0019048.1"/>
    </source>
</evidence>
<comment type="caution">
    <text evidence="1">The sequence shown here is derived from an EMBL/GenBank/DDBJ whole genome shotgun (WGS) entry which is preliminary data.</text>
</comment>
<name>A0A9P6MYX1_9FUNG</name>
<accession>A0A9P6MYX1</accession>
<evidence type="ECO:0000313" key="2">
    <source>
        <dbReference type="Proteomes" id="UP000703661"/>
    </source>
</evidence>
<proteinExistence type="predicted"/>
<keyword evidence="2" id="KW-1185">Reference proteome</keyword>